<dbReference type="InterPro" id="IPR020846">
    <property type="entry name" value="MFS_dom"/>
</dbReference>
<feature type="transmembrane region" description="Helical" evidence="9">
    <location>
        <begin position="258"/>
        <end position="280"/>
    </location>
</feature>
<proteinExistence type="inferred from homology"/>
<dbReference type="SUPFAM" id="SSF103473">
    <property type="entry name" value="MFS general substrate transporter"/>
    <property type="match status" value="1"/>
</dbReference>
<feature type="domain" description="Major facilitator superfamily (MFS) profile" evidence="10">
    <location>
        <begin position="32"/>
        <end position="442"/>
    </location>
</feature>
<comment type="subcellular location">
    <subcellularLocation>
        <location evidence="1">Cell membrane</location>
        <topology evidence="1">Multi-pass membrane protein</topology>
    </subcellularLocation>
</comment>
<feature type="transmembrane region" description="Helical" evidence="9">
    <location>
        <begin position="386"/>
        <end position="409"/>
    </location>
</feature>
<feature type="transmembrane region" description="Helical" evidence="9">
    <location>
        <begin position="421"/>
        <end position="438"/>
    </location>
</feature>
<keyword evidence="8 9" id="KW-0472">Membrane</keyword>
<keyword evidence="7 9" id="KW-1133">Transmembrane helix</keyword>
<evidence type="ECO:0000256" key="8">
    <source>
        <dbReference type="ARBA" id="ARBA00023136"/>
    </source>
</evidence>
<evidence type="ECO:0000313" key="11">
    <source>
        <dbReference type="EMBL" id="MQR01562.1"/>
    </source>
</evidence>
<evidence type="ECO:0000256" key="5">
    <source>
        <dbReference type="ARBA" id="ARBA00022692"/>
    </source>
</evidence>
<dbReference type="InterPro" id="IPR005829">
    <property type="entry name" value="Sugar_transporter_CS"/>
</dbReference>
<name>A0A843YWF5_9BURK</name>
<sequence>MIEEATLDSRASVTIAEKSPAKVQGKISKVKSIVAITVGNGLEFFEFTSYSFFAIIIGKLFFPAEGDIAQLLMITATFGIGFIARPVGGLFLGLYADRAGRKAAMTLTLSLMAIGSAIILLAPPYAYIGVAAPVLIVLARLIQGFALGGEIGASTSLLMEYADNNSRGFYGGLQLLSQNASALAGSLLGLTLTTFLSTESLESWGWRLPFAIGLLMGPLGVFIRRNLHETLDHEAQEEAKSKSTKQAIGTIFSEQWRVILAGIAIVSAGTSAVYISMYYMPTYAKILHFPMTTGLLASCVATGAASIFAPICGMIADRVGRKKMLIMIVTVQMIVACPAFMIINSHPSLPLFLTVVGALALLATLIGVLMTVFITEMFPKHIRATGISIVYCVGVSLFGGFAPFISTLLIQLSGSNLAPSWYLIFCCVLCLSAVPFLVEKNGKSLD</sequence>
<dbReference type="Pfam" id="PF07690">
    <property type="entry name" value="MFS_1"/>
    <property type="match status" value="1"/>
</dbReference>
<dbReference type="PANTHER" id="PTHR43528:SF1">
    <property type="entry name" value="ALPHA-KETOGLUTARATE PERMEASE"/>
    <property type="match status" value="1"/>
</dbReference>
<dbReference type="Proteomes" id="UP000451565">
    <property type="component" value="Unassembled WGS sequence"/>
</dbReference>
<evidence type="ECO:0000313" key="12">
    <source>
        <dbReference type="Proteomes" id="UP000451565"/>
    </source>
</evidence>
<evidence type="ECO:0000256" key="2">
    <source>
        <dbReference type="ARBA" id="ARBA00008240"/>
    </source>
</evidence>
<dbReference type="PROSITE" id="PS00217">
    <property type="entry name" value="SUGAR_TRANSPORT_2"/>
    <property type="match status" value="1"/>
</dbReference>
<gene>
    <name evidence="11" type="ORF">GEV47_12850</name>
</gene>
<dbReference type="InterPro" id="IPR051084">
    <property type="entry name" value="H+-coupled_symporters"/>
</dbReference>
<protein>
    <submittedName>
        <fullName evidence="11">MFS transporter</fullName>
    </submittedName>
</protein>
<evidence type="ECO:0000259" key="10">
    <source>
        <dbReference type="PROSITE" id="PS50850"/>
    </source>
</evidence>
<evidence type="ECO:0000256" key="7">
    <source>
        <dbReference type="ARBA" id="ARBA00022989"/>
    </source>
</evidence>
<dbReference type="FunFam" id="1.20.1250.20:FF:000001">
    <property type="entry name" value="Dicarboxylate MFS transporter"/>
    <property type="match status" value="1"/>
</dbReference>
<dbReference type="EMBL" id="WINI01000007">
    <property type="protein sequence ID" value="MQR01562.1"/>
    <property type="molecule type" value="Genomic_DNA"/>
</dbReference>
<feature type="transmembrane region" description="Helical" evidence="9">
    <location>
        <begin position="68"/>
        <end position="95"/>
    </location>
</feature>
<dbReference type="OrthoDB" id="6766492at2"/>
<keyword evidence="12" id="KW-1185">Reference proteome</keyword>
<keyword evidence="6" id="KW-0769">Symport</keyword>
<feature type="transmembrane region" description="Helical" evidence="9">
    <location>
        <begin position="204"/>
        <end position="223"/>
    </location>
</feature>
<evidence type="ECO:0000256" key="3">
    <source>
        <dbReference type="ARBA" id="ARBA00022448"/>
    </source>
</evidence>
<evidence type="ECO:0000256" key="4">
    <source>
        <dbReference type="ARBA" id="ARBA00022475"/>
    </source>
</evidence>
<feature type="transmembrane region" description="Helical" evidence="9">
    <location>
        <begin position="107"/>
        <end position="128"/>
    </location>
</feature>
<dbReference type="GO" id="GO:0015293">
    <property type="term" value="F:symporter activity"/>
    <property type="evidence" value="ECO:0007669"/>
    <property type="project" value="UniProtKB-KW"/>
</dbReference>
<dbReference type="PROSITE" id="PS50850">
    <property type="entry name" value="MFS"/>
    <property type="match status" value="1"/>
</dbReference>
<dbReference type="GO" id="GO:0005886">
    <property type="term" value="C:plasma membrane"/>
    <property type="evidence" value="ECO:0007669"/>
    <property type="project" value="UniProtKB-SubCell"/>
</dbReference>
<feature type="transmembrane region" description="Helical" evidence="9">
    <location>
        <begin position="349"/>
        <end position="374"/>
    </location>
</feature>
<dbReference type="AlphaFoldDB" id="A0A843YWF5"/>
<evidence type="ECO:0000256" key="6">
    <source>
        <dbReference type="ARBA" id="ARBA00022847"/>
    </source>
</evidence>
<comment type="caution">
    <text evidence="11">The sequence shown here is derived from an EMBL/GenBank/DDBJ whole genome shotgun (WGS) entry which is preliminary data.</text>
</comment>
<keyword evidence="3" id="KW-0813">Transport</keyword>
<evidence type="ECO:0000256" key="1">
    <source>
        <dbReference type="ARBA" id="ARBA00004651"/>
    </source>
</evidence>
<keyword evidence="4" id="KW-1003">Cell membrane</keyword>
<dbReference type="InterPro" id="IPR011701">
    <property type="entry name" value="MFS"/>
</dbReference>
<feature type="transmembrane region" description="Helical" evidence="9">
    <location>
        <begin position="324"/>
        <end position="343"/>
    </location>
</feature>
<keyword evidence="5 9" id="KW-0812">Transmembrane</keyword>
<evidence type="ECO:0000256" key="9">
    <source>
        <dbReference type="SAM" id="Phobius"/>
    </source>
</evidence>
<dbReference type="InterPro" id="IPR036259">
    <property type="entry name" value="MFS_trans_sf"/>
</dbReference>
<comment type="similarity">
    <text evidence="2">Belongs to the major facilitator superfamily. Metabolite:H+ Symporter (MHS) family (TC 2.A.1.6) family.</text>
</comment>
<reference evidence="11 12" key="1">
    <citation type="submission" date="2019-10" db="EMBL/GenBank/DDBJ databases">
        <title>Glaciimonas soli sp. nov., a psychrophilic bacterium isolated from the forest soil of a high elevation mountain in Taiwan.</title>
        <authorList>
            <person name="Wang L.-T."/>
            <person name="Shieh W.Y."/>
        </authorList>
    </citation>
    <scope>NUCLEOTIDE SEQUENCE [LARGE SCALE GENOMIC DNA]</scope>
    <source>
        <strain evidence="11 12">GS1</strain>
    </source>
</reference>
<dbReference type="PANTHER" id="PTHR43528">
    <property type="entry name" value="ALPHA-KETOGLUTARATE PERMEASE"/>
    <property type="match status" value="1"/>
</dbReference>
<accession>A0A843YWF5</accession>
<feature type="transmembrane region" description="Helical" evidence="9">
    <location>
        <begin position="286"/>
        <end position="312"/>
    </location>
</feature>
<dbReference type="PROSITE" id="PS00216">
    <property type="entry name" value="SUGAR_TRANSPORT_1"/>
    <property type="match status" value="1"/>
</dbReference>
<feature type="transmembrane region" description="Helical" evidence="9">
    <location>
        <begin position="44"/>
        <end position="62"/>
    </location>
</feature>
<organism evidence="11 12">
    <name type="scientific">Glaciimonas soli</name>
    <dbReference type="NCBI Taxonomy" id="2590999"/>
    <lineage>
        <taxon>Bacteria</taxon>
        <taxon>Pseudomonadati</taxon>
        <taxon>Pseudomonadota</taxon>
        <taxon>Betaproteobacteria</taxon>
        <taxon>Burkholderiales</taxon>
        <taxon>Oxalobacteraceae</taxon>
        <taxon>Glaciimonas</taxon>
    </lineage>
</organism>
<dbReference type="Gene3D" id="1.20.1250.20">
    <property type="entry name" value="MFS general substrate transporter like domains"/>
    <property type="match status" value="2"/>
</dbReference>